<comment type="caution">
    <text evidence="2">The sequence shown here is derived from an EMBL/GenBank/DDBJ whole genome shotgun (WGS) entry which is preliminary data.</text>
</comment>
<dbReference type="Gene3D" id="3.40.50.1820">
    <property type="entry name" value="alpha/beta hydrolase"/>
    <property type="match status" value="1"/>
</dbReference>
<dbReference type="AlphaFoldDB" id="A0A2A9ER79"/>
<evidence type="ECO:0000313" key="2">
    <source>
        <dbReference type="EMBL" id="PFG41647.1"/>
    </source>
</evidence>
<organism evidence="2 3">
    <name type="scientific">Isoptericola jiangsuensis</name>
    <dbReference type="NCBI Taxonomy" id="548579"/>
    <lineage>
        <taxon>Bacteria</taxon>
        <taxon>Bacillati</taxon>
        <taxon>Actinomycetota</taxon>
        <taxon>Actinomycetes</taxon>
        <taxon>Micrococcales</taxon>
        <taxon>Promicromonosporaceae</taxon>
        <taxon>Isoptericola</taxon>
    </lineage>
</organism>
<reference evidence="2 3" key="1">
    <citation type="submission" date="2017-10" db="EMBL/GenBank/DDBJ databases">
        <title>Sequencing the genomes of 1000 actinobacteria strains.</title>
        <authorList>
            <person name="Klenk H.-P."/>
        </authorList>
    </citation>
    <scope>NUCLEOTIDE SEQUENCE [LARGE SCALE GENOMIC DNA]</scope>
    <source>
        <strain evidence="2 3">DSM 21863</strain>
    </source>
</reference>
<gene>
    <name evidence="2" type="ORF">ATJ88_0289</name>
</gene>
<dbReference type="EMBL" id="PDJJ01000001">
    <property type="protein sequence ID" value="PFG41647.1"/>
    <property type="molecule type" value="Genomic_DNA"/>
</dbReference>
<evidence type="ECO:0000256" key="1">
    <source>
        <dbReference type="SAM" id="MobiDB-lite"/>
    </source>
</evidence>
<sequence>MLDGGDRMLDTRTAAVGEPGTGAPATVGGVTRLVLIHGRDSGDVDADAVEQRWLDALDAGLDAIGSDLRLTDDDATFVHYGAMLDAASDDLPLPPVTTHAVARPDGYLPLPPVTTHAVARPDGYLPLLAGLDVDRLRFTLDVSREVLAAYGSAPADPPTQDVAAAETVASEGLVGDALARTLAAALATVDRLVPGLSGAVVLLLTHDVYTYLHDAEARAAVDAGVLAALPVDEPAVIVAHSLGAVVAYQVLRSAAAAGRDVPLLVSLGAPLAIRAVQDAVAALAPPGWPEPVDRWVAVRDPRDLLTLHDLTPETFPLDPPGPGVENQHVRNEALLRHAAATVRDGRPAGYAATPEVAALLSGVLGR</sequence>
<accession>A0A2A9ER79</accession>
<evidence type="ECO:0000313" key="3">
    <source>
        <dbReference type="Proteomes" id="UP000224130"/>
    </source>
</evidence>
<feature type="compositionally biased region" description="Basic and acidic residues" evidence="1">
    <location>
        <begin position="1"/>
        <end position="10"/>
    </location>
</feature>
<evidence type="ECO:0008006" key="4">
    <source>
        <dbReference type="Google" id="ProtNLM"/>
    </source>
</evidence>
<dbReference type="SUPFAM" id="SSF53474">
    <property type="entry name" value="alpha/beta-Hydrolases"/>
    <property type="match status" value="1"/>
</dbReference>
<feature type="region of interest" description="Disordered" evidence="1">
    <location>
        <begin position="1"/>
        <end position="23"/>
    </location>
</feature>
<protein>
    <recommendedName>
        <fullName evidence="4">Alpha/beta hydrolase family protein</fullName>
    </recommendedName>
</protein>
<dbReference type="Proteomes" id="UP000224130">
    <property type="component" value="Unassembled WGS sequence"/>
</dbReference>
<name>A0A2A9ER79_9MICO</name>
<dbReference type="InterPro" id="IPR029058">
    <property type="entry name" value="AB_hydrolase_fold"/>
</dbReference>
<keyword evidence="3" id="KW-1185">Reference proteome</keyword>
<proteinExistence type="predicted"/>